<name>A0A6H1Z9E8_9ZZZZ</name>
<evidence type="ECO:0000313" key="3">
    <source>
        <dbReference type="EMBL" id="QJH93620.1"/>
    </source>
</evidence>
<keyword evidence="1" id="KW-0946">Virion</keyword>
<dbReference type="GO" id="GO:0019031">
    <property type="term" value="C:viral envelope"/>
    <property type="evidence" value="ECO:0007669"/>
    <property type="project" value="UniProtKB-KW"/>
</dbReference>
<dbReference type="EMBL" id="MT144589">
    <property type="protein sequence ID" value="QJH93620.1"/>
    <property type="molecule type" value="Genomic_DNA"/>
</dbReference>
<dbReference type="EMBL" id="MT145187">
    <property type="protein sequence ID" value="QJI04599.1"/>
    <property type="molecule type" value="Genomic_DNA"/>
</dbReference>
<sequence length="1055" mass="109906">MATLKKNAVNQILFTMVDKTNFASIESGITSDFTTTYFGVAHGGSAAAATGSVSKAISVVTSGIFRATLKATECNYDWLMVRVKHASCADQMMTFEMATANDADVSGILSDIQSYLVGISGELSNVASLVAGSNIASAVWAASIDGASMASNIASQVWAHATSSDVQSKIGKIISIASDTRSFVRSGISNLISDKISDLQSVVLSAMRSRFALAPTSDQTSNFQSVLLSAMRSRFTLAPTSDQVSNLQSVVMSALRSQVSDVISDMHSLITTTGANLNTSVMSDLRSAVAAGPAATVTASDVSLIAAAVWDTGYSDLTTASSFGSYLLATVSNLNSFVLSQVANISDILSDVGSTVSDIRSMVKSTATAGDVGSAVWSVDLTTGGFATAGAIGSLLRGTISNVSAMKSNLSDLRSFVRSGIASTLSDVHSLISSRVTGTLAVSDDVSNLQSVVLSALRSRFALAPTSDQVSDMQSVILSAMRSRFALAPTSDQASTYQSALLSALRSQVAAVSNTVSDSISDLQSTVLSAMRSRFALAPTSDQVSNFQSALLSGMRSRFALAPTSDQVSNFQSVLLSGMRSRFTLVSSAISDVDSEVSDLRSYVRGTLTPSNLTSYMWTTEASGSDIQSKVGYLATKFASRIGGVLTTHASMASYFSDLKSTVSKVGSDMRSLIATVSAELSNVYSMVTGLSGPLSDVYSSVSDLRSFVRGAISDDISDLKSDVLSAMRSRFLINASSLSDIQSYLVGISALLSDTHSAAAAAAAAADITSIASGVWAHSRASNLFSMVGGISNQISDFQSVILSALRSQVAGVSASVDTASLASAVWAHSRASNMFSMVGGISNQISDFRSAALSCVRSTTAAATITASNMSDIASRVWAESRASNLFSKVGGISNQISDFQSVALSAMRSRFATVSDDVSDFKSDILSALRSQVAAVSGELSNVYSMVAGISGTLSDFRSMAESLLDGISDQVSDVQSALDVQDAAFTDATTLTANTLKDRVRTLGWILRNKMKVNDTTGAVTLYKDDGTTTAYTVAAGLLDDGTSTLRKRIE</sequence>
<protein>
    <submittedName>
        <fullName evidence="1">Putative baculovirus polyhedron envelope protein</fullName>
    </submittedName>
</protein>
<dbReference type="EMBL" id="MT143973">
    <property type="protein sequence ID" value="QJA44079.1"/>
    <property type="molecule type" value="Genomic_DNA"/>
</dbReference>
<proteinExistence type="predicted"/>
<dbReference type="EMBL" id="MT141577">
    <property type="protein sequence ID" value="QJA67949.1"/>
    <property type="molecule type" value="Genomic_DNA"/>
</dbReference>
<reference evidence="1" key="1">
    <citation type="submission" date="2020-03" db="EMBL/GenBank/DDBJ databases">
        <title>The deep terrestrial virosphere.</title>
        <authorList>
            <person name="Holmfeldt K."/>
            <person name="Nilsson E."/>
            <person name="Simone D."/>
            <person name="Lopez-Fernandez M."/>
            <person name="Wu X."/>
            <person name="de Brujin I."/>
            <person name="Lundin D."/>
            <person name="Andersson A."/>
            <person name="Bertilsson S."/>
            <person name="Dopson M."/>
        </authorList>
    </citation>
    <scope>NUCLEOTIDE SEQUENCE</scope>
    <source>
        <strain evidence="4">MM415A00093</strain>
        <strain evidence="2">MM415B00143</strain>
        <strain evidence="1">TM448A00087</strain>
        <strain evidence="3">TM448B00099</strain>
    </source>
</reference>
<evidence type="ECO:0000313" key="2">
    <source>
        <dbReference type="EMBL" id="QJA67949.1"/>
    </source>
</evidence>
<keyword evidence="1" id="KW-0261">Viral envelope protein</keyword>
<organism evidence="1">
    <name type="scientific">viral metagenome</name>
    <dbReference type="NCBI Taxonomy" id="1070528"/>
    <lineage>
        <taxon>unclassified sequences</taxon>
        <taxon>metagenomes</taxon>
        <taxon>organismal metagenomes</taxon>
    </lineage>
</organism>
<evidence type="ECO:0000313" key="4">
    <source>
        <dbReference type="EMBL" id="QJI04599.1"/>
    </source>
</evidence>
<gene>
    <name evidence="4" type="ORF">MM415A00093_0092</name>
    <name evidence="2" type="ORF">MM415B00143_0100</name>
    <name evidence="1" type="ORF">TM448A00087_0012</name>
    <name evidence="3" type="ORF">TM448B00099_0096</name>
</gene>
<evidence type="ECO:0000313" key="1">
    <source>
        <dbReference type="EMBL" id="QJA44079.1"/>
    </source>
</evidence>
<dbReference type="AlphaFoldDB" id="A0A6H1Z9E8"/>
<accession>A0A6H1Z9E8</accession>